<dbReference type="AlphaFoldDB" id="A0A4U8Q9V2"/>
<dbReference type="Proteomes" id="UP000306509">
    <property type="component" value="Unassembled WGS sequence"/>
</dbReference>
<reference evidence="4 5" key="1">
    <citation type="journal article" date="2019" name="Anaerobe">
        <title>Detection of Robinsoniella peoriensis in multiple bone samples of a trauma patient.</title>
        <authorList>
            <person name="Schrottner P."/>
            <person name="Hartwich K."/>
            <person name="Bunk B."/>
            <person name="Schober I."/>
            <person name="Helbig S."/>
            <person name="Rudolph W.W."/>
            <person name="Gunzer F."/>
        </authorList>
    </citation>
    <scope>NUCLEOTIDE SEQUENCE [LARGE SCALE GENOMIC DNA]</scope>
    <source>
        <strain evidence="4 5">DSM 106044</strain>
    </source>
</reference>
<keyword evidence="2" id="KW-0472">Membrane</keyword>
<evidence type="ECO:0000256" key="1">
    <source>
        <dbReference type="SAM" id="MobiDB-lite"/>
    </source>
</evidence>
<feature type="compositionally biased region" description="Polar residues" evidence="1">
    <location>
        <begin position="91"/>
        <end position="101"/>
    </location>
</feature>
<keyword evidence="2" id="KW-1133">Transmembrane helix</keyword>
<name>A0A4U8Q9V2_9FIRM</name>
<proteinExistence type="predicted"/>
<dbReference type="STRING" id="180332.GCA_000797495_03247"/>
<dbReference type="EMBL" id="QGQD01000030">
    <property type="protein sequence ID" value="TLD01741.1"/>
    <property type="molecule type" value="Genomic_DNA"/>
</dbReference>
<keyword evidence="2" id="KW-0812">Transmembrane</keyword>
<dbReference type="Pfam" id="PF13472">
    <property type="entry name" value="Lipase_GDSL_2"/>
    <property type="match status" value="1"/>
</dbReference>
<sequence>MGEQKKRPGMRRKKPNNGLVINVLTLIVIVLVVFEGKSLISLFSKDSLAQRIKTEVDEVLAQEELAQNKGASEAQSESQKKTPVTEKAPAQTETQAQTDSTVPAAYRDVVVPKAATPADDSYFADAVFIGDSRMEGFKNQSGITKGSFLTAVGMELEDIYDTPYIATASGNITVFDALKKAPYKKVYMMIGTNELGTYDFNTFKETYTKVLGDIQTIQPDAIIYVYSVVYVEEDLTEFDYVNNKNVDAANEKILEICKEKGYHYLNLNEVLSDGNGSLIKGATSDGVHMYEEYLKMWLDYTKSHYISDTGSSGTTGNSPSTEGTETTPATEATEATEAQDLNQV</sequence>
<feature type="region of interest" description="Disordered" evidence="1">
    <location>
        <begin position="309"/>
        <end position="344"/>
    </location>
</feature>
<evidence type="ECO:0000256" key="2">
    <source>
        <dbReference type="SAM" id="Phobius"/>
    </source>
</evidence>
<comment type="caution">
    <text evidence="4">The sequence shown here is derived from an EMBL/GenBank/DDBJ whole genome shotgun (WGS) entry which is preliminary data.</text>
</comment>
<keyword evidence="5" id="KW-1185">Reference proteome</keyword>
<dbReference type="SUPFAM" id="SSF52266">
    <property type="entry name" value="SGNH hydrolase"/>
    <property type="match status" value="1"/>
</dbReference>
<gene>
    <name evidence="4" type="ORF">DSM106044_01376</name>
</gene>
<accession>A0A4U8Q9V2</accession>
<dbReference type="RefSeq" id="WP_027296569.1">
    <property type="nucleotide sequence ID" value="NZ_CABMJZ010000069.1"/>
</dbReference>
<dbReference type="InterPro" id="IPR013830">
    <property type="entry name" value="SGNH_hydro"/>
</dbReference>
<feature type="transmembrane region" description="Helical" evidence="2">
    <location>
        <begin position="20"/>
        <end position="43"/>
    </location>
</feature>
<evidence type="ECO:0000313" key="4">
    <source>
        <dbReference type="EMBL" id="TLD01741.1"/>
    </source>
</evidence>
<evidence type="ECO:0000259" key="3">
    <source>
        <dbReference type="Pfam" id="PF13472"/>
    </source>
</evidence>
<feature type="compositionally biased region" description="Low complexity" evidence="1">
    <location>
        <begin position="309"/>
        <end position="338"/>
    </location>
</feature>
<dbReference type="InterPro" id="IPR036514">
    <property type="entry name" value="SGNH_hydro_sf"/>
</dbReference>
<dbReference type="Gene3D" id="3.40.50.1110">
    <property type="entry name" value="SGNH hydrolase"/>
    <property type="match status" value="1"/>
</dbReference>
<feature type="domain" description="SGNH hydrolase-type esterase" evidence="3">
    <location>
        <begin position="128"/>
        <end position="289"/>
    </location>
</feature>
<feature type="region of interest" description="Disordered" evidence="1">
    <location>
        <begin position="66"/>
        <end position="101"/>
    </location>
</feature>
<protein>
    <recommendedName>
        <fullName evidence="3">SGNH hydrolase-type esterase domain-containing protein</fullName>
    </recommendedName>
</protein>
<evidence type="ECO:0000313" key="5">
    <source>
        <dbReference type="Proteomes" id="UP000306509"/>
    </source>
</evidence>
<organism evidence="4 5">
    <name type="scientific">Robinsoniella peoriensis</name>
    <dbReference type="NCBI Taxonomy" id="180332"/>
    <lineage>
        <taxon>Bacteria</taxon>
        <taxon>Bacillati</taxon>
        <taxon>Bacillota</taxon>
        <taxon>Clostridia</taxon>
        <taxon>Lachnospirales</taxon>
        <taxon>Lachnospiraceae</taxon>
        <taxon>Robinsoniella</taxon>
    </lineage>
</organism>